<dbReference type="EMBL" id="MSCH01000003">
    <property type="protein sequence ID" value="PQJ54136.1"/>
    <property type="molecule type" value="Genomic_DNA"/>
</dbReference>
<dbReference type="GO" id="GO:0030288">
    <property type="term" value="C:outer membrane-bounded periplasmic space"/>
    <property type="evidence" value="ECO:0007669"/>
    <property type="project" value="TreeGrafter"/>
</dbReference>
<keyword evidence="12" id="KW-1185">Reference proteome</keyword>
<dbReference type="Gene3D" id="2.50.20.10">
    <property type="entry name" value="Lipoprotein localisation LolA/LolB/LppX"/>
    <property type="match status" value="1"/>
</dbReference>
<keyword evidence="11" id="KW-0449">Lipoprotein</keyword>
<evidence type="ECO:0000256" key="2">
    <source>
        <dbReference type="ARBA" id="ARBA00007615"/>
    </source>
</evidence>
<dbReference type="InterPro" id="IPR029046">
    <property type="entry name" value="LolA/LolB/LppX"/>
</dbReference>
<evidence type="ECO:0000256" key="6">
    <source>
        <dbReference type="ARBA" id="ARBA00022729"/>
    </source>
</evidence>
<comment type="subcellular location">
    <subcellularLocation>
        <location evidence="1 10">Periplasm</location>
    </subcellularLocation>
</comment>
<feature type="signal peptide" evidence="10">
    <location>
        <begin position="1"/>
        <end position="24"/>
    </location>
</feature>
<dbReference type="GO" id="GO:0044874">
    <property type="term" value="P:lipoprotein localization to outer membrane"/>
    <property type="evidence" value="ECO:0007669"/>
    <property type="project" value="UniProtKB-UniRule"/>
</dbReference>
<evidence type="ECO:0000256" key="8">
    <source>
        <dbReference type="ARBA" id="ARBA00022927"/>
    </source>
</evidence>
<accession>A0A2S7UVW9</accession>
<evidence type="ECO:0000256" key="9">
    <source>
        <dbReference type="ARBA" id="ARBA00023186"/>
    </source>
</evidence>
<dbReference type="Proteomes" id="UP000239007">
    <property type="component" value="Unassembled WGS sequence"/>
</dbReference>
<comment type="subunit">
    <text evidence="3 10">Monomer.</text>
</comment>
<evidence type="ECO:0000256" key="5">
    <source>
        <dbReference type="ARBA" id="ARBA00022448"/>
    </source>
</evidence>
<reference evidence="11 12" key="1">
    <citation type="submission" date="2016-12" db="EMBL/GenBank/DDBJ databases">
        <title>Diversity of luminous bacteria.</title>
        <authorList>
            <person name="Yoshizawa S."/>
            <person name="Kogure K."/>
        </authorList>
    </citation>
    <scope>NUCLEOTIDE SEQUENCE [LARGE SCALE GENOMIC DNA]</scope>
    <source>
        <strain evidence="11 12">SA4-48</strain>
    </source>
</reference>
<gene>
    <name evidence="10" type="primary">lolA</name>
    <name evidence="11" type="ORF">BTO11_11080</name>
</gene>
<dbReference type="SUPFAM" id="SSF89392">
    <property type="entry name" value="Prokaryotic lipoproteins and lipoprotein localization factors"/>
    <property type="match status" value="1"/>
</dbReference>
<evidence type="ECO:0000256" key="1">
    <source>
        <dbReference type="ARBA" id="ARBA00004418"/>
    </source>
</evidence>
<proteinExistence type="inferred from homology"/>
<dbReference type="PANTHER" id="PTHR35869:SF1">
    <property type="entry name" value="OUTER-MEMBRANE LIPOPROTEIN CARRIER PROTEIN"/>
    <property type="match status" value="1"/>
</dbReference>
<keyword evidence="5 10" id="KW-0813">Transport</keyword>
<organism evidence="11 12">
    <name type="scientific">Psychrosphaera saromensis</name>
    <dbReference type="NCBI Taxonomy" id="716813"/>
    <lineage>
        <taxon>Bacteria</taxon>
        <taxon>Pseudomonadati</taxon>
        <taxon>Pseudomonadota</taxon>
        <taxon>Gammaproteobacteria</taxon>
        <taxon>Alteromonadales</taxon>
        <taxon>Pseudoalteromonadaceae</taxon>
        <taxon>Psychrosphaera</taxon>
    </lineage>
</organism>
<comment type="similarity">
    <text evidence="2 10">Belongs to the LolA family.</text>
</comment>
<keyword evidence="6 10" id="KW-0732">Signal</keyword>
<dbReference type="InterPro" id="IPR018323">
    <property type="entry name" value="OM_lipoprot_carrier_LolA_Pbac"/>
</dbReference>
<dbReference type="OrthoDB" id="9787361at2"/>
<comment type="function">
    <text evidence="10">Participates in the translocation of lipoproteins from the inner membrane to the outer membrane. Only forms a complex with a lipoprotein if the residue after the N-terminal Cys is not an aspartate (The Asp acts as a targeting signal to indicate that the lipoprotein should stay in the inner membrane).</text>
</comment>
<evidence type="ECO:0000313" key="11">
    <source>
        <dbReference type="EMBL" id="PQJ54136.1"/>
    </source>
</evidence>
<dbReference type="AlphaFoldDB" id="A0A2S7UVW9"/>
<dbReference type="NCBIfam" id="TIGR00547">
    <property type="entry name" value="lolA"/>
    <property type="match status" value="1"/>
</dbReference>
<dbReference type="RefSeq" id="WP_105052648.1">
    <property type="nucleotide sequence ID" value="NZ_BMYG01000013.1"/>
</dbReference>
<dbReference type="GO" id="GO:0042953">
    <property type="term" value="P:lipoprotein transport"/>
    <property type="evidence" value="ECO:0007669"/>
    <property type="project" value="InterPro"/>
</dbReference>
<evidence type="ECO:0000256" key="10">
    <source>
        <dbReference type="HAMAP-Rule" id="MF_00240"/>
    </source>
</evidence>
<dbReference type="CDD" id="cd16325">
    <property type="entry name" value="LolA"/>
    <property type="match status" value="1"/>
</dbReference>
<keyword evidence="9 10" id="KW-0143">Chaperone</keyword>
<keyword evidence="8 10" id="KW-0653">Protein transport</keyword>
<dbReference type="HAMAP" id="MF_00240">
    <property type="entry name" value="LolA"/>
    <property type="match status" value="1"/>
</dbReference>
<dbReference type="InterPro" id="IPR004564">
    <property type="entry name" value="OM_lipoprot_carrier_LolA-like"/>
</dbReference>
<keyword evidence="7 10" id="KW-0574">Periplasm</keyword>
<sequence precursor="true">MKITKIVTLLTLIVSFASSFSLLAEPAETELRKLLADYDGFTADFNQEVKDTKNNLLHSASGQLVFKQPGKFIWQINEPEEELLLSNGATLWWFNPFLEQVSIFDAADAVSTTPFALLVSQNDEVWNKFTITELESGFMIKPKDENDSQVSQLAVYFDEFLLNEIVITDRTQQTSSYVLKKQAFDKSLNVSFDFEIPDDIEIDDQRQVQEKQGQ</sequence>
<dbReference type="PANTHER" id="PTHR35869">
    <property type="entry name" value="OUTER-MEMBRANE LIPOPROTEIN CARRIER PROTEIN"/>
    <property type="match status" value="1"/>
</dbReference>
<evidence type="ECO:0000256" key="4">
    <source>
        <dbReference type="ARBA" id="ARBA00014035"/>
    </source>
</evidence>
<evidence type="ECO:0000256" key="3">
    <source>
        <dbReference type="ARBA" id="ARBA00011245"/>
    </source>
</evidence>
<feature type="chain" id="PRO_5015789373" description="Outer-membrane lipoprotein carrier protein" evidence="10">
    <location>
        <begin position="25"/>
        <end position="214"/>
    </location>
</feature>
<dbReference type="Pfam" id="PF03548">
    <property type="entry name" value="LolA"/>
    <property type="match status" value="1"/>
</dbReference>
<name>A0A2S7UVW9_9GAMM</name>
<evidence type="ECO:0000256" key="7">
    <source>
        <dbReference type="ARBA" id="ARBA00022764"/>
    </source>
</evidence>
<comment type="caution">
    <text evidence="11">The sequence shown here is derived from an EMBL/GenBank/DDBJ whole genome shotgun (WGS) entry which is preliminary data.</text>
</comment>
<protein>
    <recommendedName>
        <fullName evidence="4 10">Outer-membrane lipoprotein carrier protein</fullName>
    </recommendedName>
</protein>
<evidence type="ECO:0000313" key="12">
    <source>
        <dbReference type="Proteomes" id="UP000239007"/>
    </source>
</evidence>